<protein>
    <submittedName>
        <fullName evidence="1">Uncharacterized protein</fullName>
    </submittedName>
</protein>
<proteinExistence type="predicted"/>
<reference evidence="1 2" key="1">
    <citation type="submission" date="2023-01" db="EMBL/GenBank/DDBJ databases">
        <authorList>
            <person name="Kreplak J."/>
        </authorList>
    </citation>
    <scope>NUCLEOTIDE SEQUENCE [LARGE SCALE GENOMIC DNA]</scope>
</reference>
<evidence type="ECO:0000313" key="1">
    <source>
        <dbReference type="EMBL" id="CAI8596267.1"/>
    </source>
</evidence>
<keyword evidence="2" id="KW-1185">Reference proteome</keyword>
<dbReference type="Proteomes" id="UP001157006">
    <property type="component" value="Chromosome 2"/>
</dbReference>
<dbReference type="EMBL" id="OX451737">
    <property type="protein sequence ID" value="CAI8596267.1"/>
    <property type="molecule type" value="Genomic_DNA"/>
</dbReference>
<evidence type="ECO:0000313" key="2">
    <source>
        <dbReference type="Proteomes" id="UP001157006"/>
    </source>
</evidence>
<name>A0AAV0ZK64_VICFA</name>
<dbReference type="AlphaFoldDB" id="A0AAV0ZK64"/>
<dbReference type="PROSITE" id="PS51257">
    <property type="entry name" value="PROKAR_LIPOPROTEIN"/>
    <property type="match status" value="1"/>
</dbReference>
<sequence length="124" mass="14050">MVGNKASCPSAHISLSLLGCRSAPPPSPHVPFGTIIFRSSLLTQQPYNHAVRHGITILKTAGRHTHFYFFVFFLISSVCYEPIRYQIQQHSIVSHQHKIIQIDTLIFHNQFGDSNHISVSNYNH</sequence>
<organism evidence="1 2">
    <name type="scientific">Vicia faba</name>
    <name type="common">Broad bean</name>
    <name type="synonym">Faba vulgaris</name>
    <dbReference type="NCBI Taxonomy" id="3906"/>
    <lineage>
        <taxon>Eukaryota</taxon>
        <taxon>Viridiplantae</taxon>
        <taxon>Streptophyta</taxon>
        <taxon>Embryophyta</taxon>
        <taxon>Tracheophyta</taxon>
        <taxon>Spermatophyta</taxon>
        <taxon>Magnoliopsida</taxon>
        <taxon>eudicotyledons</taxon>
        <taxon>Gunneridae</taxon>
        <taxon>Pentapetalae</taxon>
        <taxon>rosids</taxon>
        <taxon>fabids</taxon>
        <taxon>Fabales</taxon>
        <taxon>Fabaceae</taxon>
        <taxon>Papilionoideae</taxon>
        <taxon>50 kb inversion clade</taxon>
        <taxon>NPAAA clade</taxon>
        <taxon>Hologalegina</taxon>
        <taxon>IRL clade</taxon>
        <taxon>Fabeae</taxon>
        <taxon>Vicia</taxon>
    </lineage>
</organism>
<accession>A0AAV0ZK64</accession>
<gene>
    <name evidence="1" type="ORF">VFH_II026680</name>
</gene>